<dbReference type="CDD" id="cd09272">
    <property type="entry name" value="RNase_HI_RT_Ty1"/>
    <property type="match status" value="1"/>
</dbReference>
<dbReference type="Proteomes" id="UP000026915">
    <property type="component" value="Chromosome 9"/>
</dbReference>
<gene>
    <name evidence="1" type="ORF">TCM_038536</name>
</gene>
<evidence type="ECO:0000313" key="2">
    <source>
        <dbReference type="Proteomes" id="UP000026915"/>
    </source>
</evidence>
<protein>
    <submittedName>
        <fullName evidence="1">Uncharacterized protein</fullName>
    </submittedName>
</protein>
<dbReference type="HOGENOM" id="CLU_1771418_0_0_1"/>
<name>A0A061GR06_THECC</name>
<accession>A0A061GR06</accession>
<organism evidence="1 2">
    <name type="scientific">Theobroma cacao</name>
    <name type="common">Cacao</name>
    <name type="synonym">Cocoa</name>
    <dbReference type="NCBI Taxonomy" id="3641"/>
    <lineage>
        <taxon>Eukaryota</taxon>
        <taxon>Viridiplantae</taxon>
        <taxon>Streptophyta</taxon>
        <taxon>Embryophyta</taxon>
        <taxon>Tracheophyta</taxon>
        <taxon>Spermatophyta</taxon>
        <taxon>Magnoliopsida</taxon>
        <taxon>eudicotyledons</taxon>
        <taxon>Gunneridae</taxon>
        <taxon>Pentapetalae</taxon>
        <taxon>rosids</taxon>
        <taxon>malvids</taxon>
        <taxon>Malvales</taxon>
        <taxon>Malvaceae</taxon>
        <taxon>Byttnerioideae</taxon>
        <taxon>Theobroma</taxon>
    </lineage>
</organism>
<dbReference type="EMBL" id="CM001887">
    <property type="protein sequence ID" value="EOY31587.1"/>
    <property type="molecule type" value="Genomic_DNA"/>
</dbReference>
<dbReference type="AlphaFoldDB" id="A0A061GR06"/>
<dbReference type="InParanoid" id="A0A061GR06"/>
<dbReference type="eggNOG" id="KOG0017">
    <property type="taxonomic scope" value="Eukaryota"/>
</dbReference>
<sequence length="147" mass="16988">MANNSIFSHQASPLNEFKVLKMKDNEVMKVYRDKLMQTTNQVRLLDENILVEYMVAVIATNQATWIRNVPLHFGMPKTKPTELFVVNKSTITVAKNAVFYGRAKHISVKYYLSSDTKKCEEVLIPHFSFEEQFIDMLTKSLSKPKIN</sequence>
<keyword evidence="2" id="KW-1185">Reference proteome</keyword>
<dbReference type="STRING" id="3641.A0A061GR06"/>
<evidence type="ECO:0000313" key="1">
    <source>
        <dbReference type="EMBL" id="EOY31587.1"/>
    </source>
</evidence>
<dbReference type="Gramene" id="EOY31587">
    <property type="protein sequence ID" value="EOY31587"/>
    <property type="gene ID" value="TCM_038536"/>
</dbReference>
<proteinExistence type="predicted"/>
<reference evidence="1 2" key="1">
    <citation type="journal article" date="2013" name="Genome Biol.">
        <title>The genome sequence of the most widely cultivated cacao type and its use to identify candidate genes regulating pod color.</title>
        <authorList>
            <person name="Motamayor J.C."/>
            <person name="Mockaitis K."/>
            <person name="Schmutz J."/>
            <person name="Haiminen N."/>
            <person name="Iii D.L."/>
            <person name="Cornejo O."/>
            <person name="Findley S.D."/>
            <person name="Zheng P."/>
            <person name="Utro F."/>
            <person name="Royaert S."/>
            <person name="Saski C."/>
            <person name="Jenkins J."/>
            <person name="Podicheti R."/>
            <person name="Zhao M."/>
            <person name="Scheffler B.E."/>
            <person name="Stack J.C."/>
            <person name="Feltus F.A."/>
            <person name="Mustiga G.M."/>
            <person name="Amores F."/>
            <person name="Phillips W."/>
            <person name="Marelli J.P."/>
            <person name="May G.D."/>
            <person name="Shapiro H."/>
            <person name="Ma J."/>
            <person name="Bustamante C.D."/>
            <person name="Schnell R.J."/>
            <person name="Main D."/>
            <person name="Gilbert D."/>
            <person name="Parida L."/>
            <person name="Kuhn D.N."/>
        </authorList>
    </citation>
    <scope>NUCLEOTIDE SEQUENCE [LARGE SCALE GENOMIC DNA]</scope>
    <source>
        <strain evidence="2">cv. Matina 1-6</strain>
    </source>
</reference>